<dbReference type="EMBL" id="CP070872">
    <property type="protein sequence ID" value="QSE76023.1"/>
    <property type="molecule type" value="Genomic_DNA"/>
</dbReference>
<evidence type="ECO:0000313" key="3">
    <source>
        <dbReference type="Proteomes" id="UP000663608"/>
    </source>
</evidence>
<name>A0AA45KGD5_9LACT</name>
<proteinExistence type="predicted"/>
<evidence type="ECO:0000313" key="2">
    <source>
        <dbReference type="EMBL" id="QSE76023.1"/>
    </source>
</evidence>
<organism evidence="2 3">
    <name type="scientific">Lactococcus taiwanensis</name>
    <dbReference type="NCBI Taxonomy" id="1151742"/>
    <lineage>
        <taxon>Bacteria</taxon>
        <taxon>Bacillati</taxon>
        <taxon>Bacillota</taxon>
        <taxon>Bacilli</taxon>
        <taxon>Lactobacillales</taxon>
        <taxon>Streptococcaceae</taxon>
        <taxon>Lactococcus</taxon>
    </lineage>
</organism>
<keyword evidence="3" id="KW-1185">Reference proteome</keyword>
<reference evidence="2 3" key="1">
    <citation type="submission" date="2021-02" db="EMBL/GenBank/DDBJ databases">
        <title>Complete genome sequence of Lactococcus lactis strain K_LL004.</title>
        <authorList>
            <person name="Kim H.B."/>
        </authorList>
    </citation>
    <scope>NUCLEOTIDE SEQUENCE [LARGE SCALE GENOMIC DNA]</scope>
    <source>
        <strain evidence="2 3">K_LL004</strain>
    </source>
</reference>
<accession>A0AA45KGD5</accession>
<protein>
    <submittedName>
        <fullName evidence="2">Nuclear transport factor 2 family protein</fullName>
    </submittedName>
</protein>
<evidence type="ECO:0000259" key="1">
    <source>
        <dbReference type="Pfam" id="PF14534"/>
    </source>
</evidence>
<gene>
    <name evidence="2" type="ORF">JW886_05990</name>
</gene>
<sequence>MEDAKKIIILYKDLNDWMVSKQTARLGRLFTEEAYLKHMTGYIQPITEWLEQIDSGEIKYFESTEENVKVLEINNHSAKLLGKNQVKAQVWGSMWSGGLQQIYHFVKINDVWRITGSEASSY</sequence>
<dbReference type="InterPro" id="IPR027843">
    <property type="entry name" value="DUF4440"/>
</dbReference>
<dbReference type="InterPro" id="IPR032710">
    <property type="entry name" value="NTF2-like_dom_sf"/>
</dbReference>
<dbReference type="KEGG" id="lti:JW886_05990"/>
<dbReference type="Pfam" id="PF14534">
    <property type="entry name" value="DUF4440"/>
    <property type="match status" value="1"/>
</dbReference>
<dbReference type="AlphaFoldDB" id="A0AA45KGD5"/>
<dbReference type="RefSeq" id="WP_205871567.1">
    <property type="nucleotide sequence ID" value="NZ_CP070872.1"/>
</dbReference>
<feature type="domain" description="DUF4440" evidence="1">
    <location>
        <begin position="10"/>
        <end position="114"/>
    </location>
</feature>
<dbReference type="Gene3D" id="3.10.450.50">
    <property type="match status" value="1"/>
</dbReference>
<dbReference type="Proteomes" id="UP000663608">
    <property type="component" value="Chromosome"/>
</dbReference>
<dbReference type="SUPFAM" id="SSF54427">
    <property type="entry name" value="NTF2-like"/>
    <property type="match status" value="1"/>
</dbReference>